<dbReference type="Proteomes" id="UP000324222">
    <property type="component" value="Unassembled WGS sequence"/>
</dbReference>
<keyword evidence="2" id="KW-1185">Reference proteome</keyword>
<evidence type="ECO:0000313" key="2">
    <source>
        <dbReference type="Proteomes" id="UP000324222"/>
    </source>
</evidence>
<dbReference type="EMBL" id="VSRR010149384">
    <property type="protein sequence ID" value="MPD06094.1"/>
    <property type="molecule type" value="Genomic_DNA"/>
</dbReference>
<accession>A0A5B7KGY2</accession>
<protein>
    <submittedName>
        <fullName evidence="1">Uncharacterized protein</fullName>
    </submittedName>
</protein>
<reference evidence="1 2" key="1">
    <citation type="submission" date="2019-05" db="EMBL/GenBank/DDBJ databases">
        <title>Another draft genome of Portunus trituberculatus and its Hox gene families provides insights of decapod evolution.</title>
        <authorList>
            <person name="Jeong J.-H."/>
            <person name="Song I."/>
            <person name="Kim S."/>
            <person name="Choi T."/>
            <person name="Kim D."/>
            <person name="Ryu S."/>
            <person name="Kim W."/>
        </authorList>
    </citation>
    <scope>NUCLEOTIDE SEQUENCE [LARGE SCALE GENOMIC DNA]</scope>
    <source>
        <tissue evidence="1">Muscle</tissue>
    </source>
</reference>
<evidence type="ECO:0000313" key="1">
    <source>
        <dbReference type="EMBL" id="MPD06094.1"/>
    </source>
</evidence>
<dbReference type="OrthoDB" id="5971574at2759"/>
<gene>
    <name evidence="1" type="ORF">E2C01_101881</name>
</gene>
<proteinExistence type="predicted"/>
<comment type="caution">
    <text evidence="1">The sequence shown here is derived from an EMBL/GenBank/DDBJ whole genome shotgun (WGS) entry which is preliminary data.</text>
</comment>
<organism evidence="1 2">
    <name type="scientific">Portunus trituberculatus</name>
    <name type="common">Swimming crab</name>
    <name type="synonym">Neptunus trituberculatus</name>
    <dbReference type="NCBI Taxonomy" id="210409"/>
    <lineage>
        <taxon>Eukaryota</taxon>
        <taxon>Metazoa</taxon>
        <taxon>Ecdysozoa</taxon>
        <taxon>Arthropoda</taxon>
        <taxon>Crustacea</taxon>
        <taxon>Multicrustacea</taxon>
        <taxon>Malacostraca</taxon>
        <taxon>Eumalacostraca</taxon>
        <taxon>Eucarida</taxon>
        <taxon>Decapoda</taxon>
        <taxon>Pleocyemata</taxon>
        <taxon>Brachyura</taxon>
        <taxon>Eubrachyura</taxon>
        <taxon>Portunoidea</taxon>
        <taxon>Portunidae</taxon>
        <taxon>Portuninae</taxon>
        <taxon>Portunus</taxon>
    </lineage>
</organism>
<sequence length="114" mass="13111">MLAEQMVAQTKWLKGTLTLHSDRFREGPDVTGEPRGSPCAHQATAKFKFKSPSVHLVVRGHSTTKSEFHQAELRQVLGLTVQVFLNLCVFRLYDSEIKRGRKFCYFSNYTNYIE</sequence>
<name>A0A5B7KGY2_PORTR</name>
<dbReference type="AlphaFoldDB" id="A0A5B7KGY2"/>